<dbReference type="OrthoDB" id="291542at2"/>
<proteinExistence type="predicted"/>
<evidence type="ECO:0000313" key="1">
    <source>
        <dbReference type="EMBL" id="QJR80427.1"/>
    </source>
</evidence>
<name>A0A6M4MBM1_9ALTE</name>
<organism evidence="1 2">
    <name type="scientific">Alteromonas pelagimontana</name>
    <dbReference type="NCBI Taxonomy" id="1858656"/>
    <lineage>
        <taxon>Bacteria</taxon>
        <taxon>Pseudomonadati</taxon>
        <taxon>Pseudomonadota</taxon>
        <taxon>Gammaproteobacteria</taxon>
        <taxon>Alteromonadales</taxon>
        <taxon>Alteromonadaceae</taxon>
        <taxon>Alteromonas/Salinimonas group</taxon>
        <taxon>Alteromonas</taxon>
    </lineage>
</organism>
<gene>
    <name evidence="1" type="ORF">CA267_006395</name>
</gene>
<protein>
    <submittedName>
        <fullName evidence="1">Addiction module protein</fullName>
    </submittedName>
</protein>
<reference evidence="1 2" key="2">
    <citation type="submission" date="2020-04" db="EMBL/GenBank/DDBJ databases">
        <title>Complete genome sequence of Alteromonas pelagimontana 5.12T.</title>
        <authorList>
            <person name="Sinha R.K."/>
            <person name="Krishnan K.P."/>
            <person name="Kurian J.P."/>
        </authorList>
    </citation>
    <scope>NUCLEOTIDE SEQUENCE [LARGE SCALE GENOMIC DNA]</scope>
    <source>
        <strain evidence="1 2">5.12</strain>
    </source>
</reference>
<evidence type="ECO:0000313" key="2">
    <source>
        <dbReference type="Proteomes" id="UP000219285"/>
    </source>
</evidence>
<reference evidence="2" key="1">
    <citation type="submission" date="2014-12" db="EMBL/GenBank/DDBJ databases">
        <title>Complete genome sequence of a multi-drug resistant Klebsiella pneumoniae.</title>
        <authorList>
            <person name="Hua X."/>
            <person name="Chen Q."/>
            <person name="Li X."/>
            <person name="Feng Y."/>
            <person name="Ruan Z."/>
            <person name="Yu Y."/>
        </authorList>
    </citation>
    <scope>NUCLEOTIDE SEQUENCE [LARGE SCALE GENOMIC DNA]</scope>
    <source>
        <strain evidence="2">5.12</strain>
    </source>
</reference>
<dbReference type="AlphaFoldDB" id="A0A6M4MBM1"/>
<dbReference type="NCBIfam" id="TIGR02574">
    <property type="entry name" value="stabl_TIGR02574"/>
    <property type="match status" value="1"/>
</dbReference>
<accession>A0A6M4MBM1</accession>
<dbReference type="EMBL" id="CP052766">
    <property type="protein sequence ID" value="QJR80427.1"/>
    <property type="molecule type" value="Genomic_DNA"/>
</dbReference>
<keyword evidence="2" id="KW-1185">Reference proteome</keyword>
<dbReference type="Pfam" id="PF09720">
    <property type="entry name" value="Unstab_antitox"/>
    <property type="match status" value="1"/>
</dbReference>
<sequence length="65" mass="7367">MKIENLTALEKVELAQKIWDSVAANQGAIELTKEQTTLLNERLNAFEDDQDFGSSWSDVKRRITG</sequence>
<dbReference type="KEGG" id="apel:CA267_006395"/>
<dbReference type="Proteomes" id="UP000219285">
    <property type="component" value="Chromosome"/>
</dbReference>
<dbReference type="RefSeq" id="WP_075608258.1">
    <property type="nucleotide sequence ID" value="NZ_CP052766.1"/>
</dbReference>
<dbReference type="InterPro" id="IPR013406">
    <property type="entry name" value="CHP02574_addiction_mod"/>
</dbReference>